<evidence type="ECO:0000313" key="1">
    <source>
        <dbReference type="EMBL" id="GEL80808.1"/>
    </source>
</evidence>
<sequence>MARKKKQGFIPEVGQEVECFICDSKRNTPWRYPFEGFVEKVYEKSAMVIIRTTHPDDDYLIADRGGRTIVSFKEMKAVQ</sequence>
<dbReference type="Proteomes" id="UP000321175">
    <property type="component" value="Unassembled WGS sequence"/>
</dbReference>
<gene>
    <name evidence="1" type="ORF">EMU01_19520</name>
</gene>
<comment type="caution">
    <text evidence="1">The sequence shown here is derived from an EMBL/GenBank/DDBJ whole genome shotgun (WGS) entry which is preliminary data.</text>
</comment>
<evidence type="ECO:0008006" key="3">
    <source>
        <dbReference type="Google" id="ProtNLM"/>
    </source>
</evidence>
<keyword evidence="2" id="KW-1185">Reference proteome</keyword>
<accession>A0ABQ0VE27</accession>
<reference evidence="1 2" key="1">
    <citation type="submission" date="2019-07" db="EMBL/GenBank/DDBJ databases">
        <title>Whole genome shotgun sequence of Enterococcus mundtii NBRC 100490.</title>
        <authorList>
            <person name="Hosoyama A."/>
            <person name="Uohara A."/>
            <person name="Ohji S."/>
            <person name="Ichikawa N."/>
        </authorList>
    </citation>
    <scope>NUCLEOTIDE SEQUENCE [LARGE SCALE GENOMIC DNA]</scope>
    <source>
        <strain evidence="1 2">NBRC 100490</strain>
    </source>
</reference>
<organism evidence="1 2">
    <name type="scientific">Enterococcus mundtii</name>
    <dbReference type="NCBI Taxonomy" id="53346"/>
    <lineage>
        <taxon>Bacteria</taxon>
        <taxon>Bacillati</taxon>
        <taxon>Bacillota</taxon>
        <taxon>Bacilli</taxon>
        <taxon>Lactobacillales</taxon>
        <taxon>Enterococcaceae</taxon>
        <taxon>Enterococcus</taxon>
    </lineage>
</organism>
<name>A0ABQ0VE27_ENTMU</name>
<evidence type="ECO:0000313" key="2">
    <source>
        <dbReference type="Proteomes" id="UP000321175"/>
    </source>
</evidence>
<dbReference type="EMBL" id="BJWA01000013">
    <property type="protein sequence ID" value="GEL80808.1"/>
    <property type="molecule type" value="Genomic_DNA"/>
</dbReference>
<proteinExistence type="predicted"/>
<dbReference type="RefSeq" id="WP_071866960.1">
    <property type="nucleotide sequence ID" value="NZ_BJWA01000013.1"/>
</dbReference>
<dbReference type="GeneID" id="60998634"/>
<protein>
    <recommendedName>
        <fullName evidence="3">DUF2187 domain-containing protein</fullName>
    </recommendedName>
</protein>